<evidence type="ECO:0000256" key="1">
    <source>
        <dbReference type="SAM" id="MobiDB-lite"/>
    </source>
</evidence>
<dbReference type="Proteomes" id="UP001175000">
    <property type="component" value="Unassembled WGS sequence"/>
</dbReference>
<feature type="compositionally biased region" description="Basic and acidic residues" evidence="1">
    <location>
        <begin position="193"/>
        <end position="217"/>
    </location>
</feature>
<reference evidence="2" key="1">
    <citation type="submission" date="2023-06" db="EMBL/GenBank/DDBJ databases">
        <title>Genome-scale phylogeny and comparative genomics of the fungal order Sordariales.</title>
        <authorList>
            <consortium name="Lawrence Berkeley National Laboratory"/>
            <person name="Hensen N."/>
            <person name="Bonometti L."/>
            <person name="Westerberg I."/>
            <person name="Brannstrom I.O."/>
            <person name="Guillou S."/>
            <person name="Cros-Aarteil S."/>
            <person name="Calhoun S."/>
            <person name="Haridas S."/>
            <person name="Kuo A."/>
            <person name="Mondo S."/>
            <person name="Pangilinan J."/>
            <person name="Riley R."/>
            <person name="Labutti K."/>
            <person name="Andreopoulos B."/>
            <person name="Lipzen A."/>
            <person name="Chen C."/>
            <person name="Yanf M."/>
            <person name="Daum C."/>
            <person name="Ng V."/>
            <person name="Clum A."/>
            <person name="Steindorff A."/>
            <person name="Ohm R."/>
            <person name="Martin F."/>
            <person name="Silar P."/>
            <person name="Natvig D."/>
            <person name="Lalanne C."/>
            <person name="Gautier V."/>
            <person name="Ament-Velasquez S.L."/>
            <person name="Kruys A."/>
            <person name="Hutchinson M.I."/>
            <person name="Powell A.J."/>
            <person name="Barry K."/>
            <person name="Miller A.N."/>
            <person name="Grigoriev I.V."/>
            <person name="Debuchy R."/>
            <person name="Gladieux P."/>
            <person name="Thoren M.H."/>
            <person name="Johannesson H."/>
        </authorList>
    </citation>
    <scope>NUCLEOTIDE SEQUENCE</scope>
    <source>
        <strain evidence="2">CBS 606.72</strain>
    </source>
</reference>
<proteinExistence type="predicted"/>
<organism evidence="2 3">
    <name type="scientific">Immersiella caudata</name>
    <dbReference type="NCBI Taxonomy" id="314043"/>
    <lineage>
        <taxon>Eukaryota</taxon>
        <taxon>Fungi</taxon>
        <taxon>Dikarya</taxon>
        <taxon>Ascomycota</taxon>
        <taxon>Pezizomycotina</taxon>
        <taxon>Sordariomycetes</taxon>
        <taxon>Sordariomycetidae</taxon>
        <taxon>Sordariales</taxon>
        <taxon>Lasiosphaeriaceae</taxon>
        <taxon>Immersiella</taxon>
    </lineage>
</organism>
<dbReference type="AlphaFoldDB" id="A0AA39X6C7"/>
<accession>A0AA39X6C7</accession>
<protein>
    <submittedName>
        <fullName evidence="2">Uncharacterized protein</fullName>
    </submittedName>
</protein>
<evidence type="ECO:0000313" key="3">
    <source>
        <dbReference type="Proteomes" id="UP001175000"/>
    </source>
</evidence>
<gene>
    <name evidence="2" type="ORF">B0T14DRAFT_512999</name>
</gene>
<comment type="caution">
    <text evidence="2">The sequence shown here is derived from an EMBL/GenBank/DDBJ whole genome shotgun (WGS) entry which is preliminary data.</text>
</comment>
<name>A0AA39X6C7_9PEZI</name>
<keyword evidence="3" id="KW-1185">Reference proteome</keyword>
<feature type="region of interest" description="Disordered" evidence="1">
    <location>
        <begin position="189"/>
        <end position="243"/>
    </location>
</feature>
<dbReference type="EMBL" id="JAULSU010000002">
    <property type="protein sequence ID" value="KAK0627630.1"/>
    <property type="molecule type" value="Genomic_DNA"/>
</dbReference>
<sequence length="290" mass="31699">MPVPSCTFFATLTAPQSPTEVTMEAISFYPRPISAEPSKRIISDGYESVTAGPACENGAAFAYNSNTCPDTSLSPETPWQAIESYSSSSAEVCAHFQVTSAGCNSSGVYNDCHYPEQLQLSTELDVLASPTSGNDGNTMLQCSTLPERNHMGQLARHGCYTGDAHDMSYRYLLDTGKLVHYSACAPRPKKKLSKEERRKQERRAREQEAQAVEAEKERRRRRQGLKPQKEETSAEDPECESDTHSSDCLSSLYDMYSCTCTSTAGAGSGLILGSHYQQGVDQAGIEGQSW</sequence>
<evidence type="ECO:0000313" key="2">
    <source>
        <dbReference type="EMBL" id="KAK0627630.1"/>
    </source>
</evidence>